<evidence type="ECO:0000313" key="9">
    <source>
        <dbReference type="Proteomes" id="UP001174677"/>
    </source>
</evidence>
<dbReference type="PANTHER" id="PTHR31989">
    <property type="entry name" value="NAC DOMAIN-CONTAINING PROTEIN 82-RELATED"/>
    <property type="match status" value="1"/>
</dbReference>
<keyword evidence="6" id="KW-1133">Transmembrane helix</keyword>
<dbReference type="SUPFAM" id="SSF101941">
    <property type="entry name" value="NAC domain"/>
    <property type="match status" value="1"/>
</dbReference>
<evidence type="ECO:0000259" key="7">
    <source>
        <dbReference type="PROSITE" id="PS51005"/>
    </source>
</evidence>
<gene>
    <name evidence="8" type="ORF">P3X46_014945</name>
</gene>
<proteinExistence type="predicted"/>
<keyword evidence="9" id="KW-1185">Reference proteome</keyword>
<keyword evidence="6" id="KW-0812">Transmembrane</keyword>
<keyword evidence="5" id="KW-0539">Nucleus</keyword>
<comment type="caution">
    <text evidence="8">The sequence shown here is derived from an EMBL/GenBank/DDBJ whole genome shotgun (WGS) entry which is preliminary data.</text>
</comment>
<feature type="transmembrane region" description="Helical" evidence="6">
    <location>
        <begin position="445"/>
        <end position="465"/>
    </location>
</feature>
<keyword evidence="4" id="KW-0804">Transcription</keyword>
<keyword evidence="2" id="KW-0805">Transcription regulation</keyword>
<evidence type="ECO:0000256" key="4">
    <source>
        <dbReference type="ARBA" id="ARBA00023163"/>
    </source>
</evidence>
<evidence type="ECO:0000256" key="6">
    <source>
        <dbReference type="SAM" id="Phobius"/>
    </source>
</evidence>
<dbReference type="InterPro" id="IPR036093">
    <property type="entry name" value="NAC_dom_sf"/>
</dbReference>
<feature type="domain" description="NAC" evidence="7">
    <location>
        <begin position="22"/>
        <end position="171"/>
    </location>
</feature>
<evidence type="ECO:0000313" key="8">
    <source>
        <dbReference type="EMBL" id="KAJ9171602.1"/>
    </source>
</evidence>
<keyword evidence="6" id="KW-0472">Membrane</keyword>
<dbReference type="Gene3D" id="2.170.150.80">
    <property type="entry name" value="NAC domain"/>
    <property type="match status" value="1"/>
</dbReference>
<evidence type="ECO:0000256" key="1">
    <source>
        <dbReference type="ARBA" id="ARBA00004123"/>
    </source>
</evidence>
<dbReference type="Pfam" id="PF02365">
    <property type="entry name" value="NAM"/>
    <property type="match status" value="1"/>
</dbReference>
<dbReference type="InterPro" id="IPR003441">
    <property type="entry name" value="NAC-dom"/>
</dbReference>
<accession>A0ABQ9LUC0</accession>
<evidence type="ECO:0000256" key="5">
    <source>
        <dbReference type="ARBA" id="ARBA00023242"/>
    </source>
</evidence>
<organism evidence="8 9">
    <name type="scientific">Hevea brasiliensis</name>
    <name type="common">Para rubber tree</name>
    <name type="synonym">Siphonia brasiliensis</name>
    <dbReference type="NCBI Taxonomy" id="3981"/>
    <lineage>
        <taxon>Eukaryota</taxon>
        <taxon>Viridiplantae</taxon>
        <taxon>Streptophyta</taxon>
        <taxon>Embryophyta</taxon>
        <taxon>Tracheophyta</taxon>
        <taxon>Spermatophyta</taxon>
        <taxon>Magnoliopsida</taxon>
        <taxon>eudicotyledons</taxon>
        <taxon>Gunneridae</taxon>
        <taxon>Pentapetalae</taxon>
        <taxon>rosids</taxon>
        <taxon>fabids</taxon>
        <taxon>Malpighiales</taxon>
        <taxon>Euphorbiaceae</taxon>
        <taxon>Crotonoideae</taxon>
        <taxon>Micrandreae</taxon>
        <taxon>Hevea</taxon>
    </lineage>
</organism>
<reference evidence="8" key="1">
    <citation type="journal article" date="2023" name="Plant Biotechnol. J.">
        <title>Chromosome-level wild Hevea brasiliensis genome provides new tools for genomic-assisted breeding and valuable loci to elevate rubber yield.</title>
        <authorList>
            <person name="Cheng H."/>
            <person name="Song X."/>
            <person name="Hu Y."/>
            <person name="Wu T."/>
            <person name="Yang Q."/>
            <person name="An Z."/>
            <person name="Feng S."/>
            <person name="Deng Z."/>
            <person name="Wu W."/>
            <person name="Zeng X."/>
            <person name="Tu M."/>
            <person name="Wang X."/>
            <person name="Huang H."/>
        </authorList>
    </citation>
    <scope>NUCLEOTIDE SEQUENCE</scope>
    <source>
        <strain evidence="8">MT/VB/25A 57/8</strain>
    </source>
</reference>
<protein>
    <recommendedName>
        <fullName evidence="7">NAC domain-containing protein</fullName>
    </recommendedName>
</protein>
<comment type="subcellular location">
    <subcellularLocation>
        <location evidence="1">Nucleus</location>
    </subcellularLocation>
</comment>
<sequence>MDAHLDTHFLSDPLHEERFPSPKVGFRFHPTDEEIVGYYLKHKMNGKDSLVNHIVGEIDLCQCEPWDIPDRCLISSNDQAWYFFSRPDYKYSNSKRANRTTRAGFWKVTGKIRHIKAEETGREIGNKRSLVFYKKVSDSKPLRTSWVIHEYQSTNILPHQMHFVLCKLKHKADETIDHSLQDEGEPIQPMDAEVDNQRVQTDSEQVQQSHICPTGMIPGRLKSQIHSHQRVSDRHLPLTSCFDNQPEGLDLLDSSNDDEDPVKFADSCLSLDKYFTEKDVDLVELIEYQSGPSESSQKMKTSNLNDEAARSEEYQHMRTFVSGRGSAQGDEPIFGVGEGPIPLFSSRESIDKVRKKLEPEDPKHPLEDWEYCSYGRSMGLATCYSPPAIKSSTVSTVSNISCRYMKSKEPAKPYWNLRPTGSSFNDWEVSSICPDTTPSINRSHSLSVCIVNVLFGLAVFILIVWEMLIRH</sequence>
<dbReference type="EMBL" id="JARPOI010000009">
    <property type="protein sequence ID" value="KAJ9171602.1"/>
    <property type="molecule type" value="Genomic_DNA"/>
</dbReference>
<dbReference type="Proteomes" id="UP001174677">
    <property type="component" value="Chromosome 9"/>
</dbReference>
<keyword evidence="3" id="KW-0238">DNA-binding</keyword>
<name>A0ABQ9LUC0_HEVBR</name>
<evidence type="ECO:0000256" key="3">
    <source>
        <dbReference type="ARBA" id="ARBA00023125"/>
    </source>
</evidence>
<evidence type="ECO:0000256" key="2">
    <source>
        <dbReference type="ARBA" id="ARBA00023015"/>
    </source>
</evidence>
<dbReference type="PROSITE" id="PS51005">
    <property type="entry name" value="NAC"/>
    <property type="match status" value="1"/>
</dbReference>